<dbReference type="SUPFAM" id="SSF118290">
    <property type="entry name" value="WRKY DNA-binding domain"/>
    <property type="match status" value="1"/>
</dbReference>
<keyword evidence="2" id="KW-0805">Transcription regulation</keyword>
<evidence type="ECO:0000256" key="1">
    <source>
        <dbReference type="ARBA" id="ARBA00004123"/>
    </source>
</evidence>
<feature type="compositionally biased region" description="Basic and acidic residues" evidence="6">
    <location>
        <begin position="162"/>
        <end position="174"/>
    </location>
</feature>
<proteinExistence type="predicted"/>
<dbReference type="AlphaFoldDB" id="A0A4S8JHD6"/>
<sequence>MEVIMLKAPAAEDEICPAHEEGTVEVGKVSTATSSERSPMEAISRPSPSNTKESITTSQEEQLEYTKSEMGEVREENQRLKMILAQIVKDYQYLQKQYFDIMQQEQSKKPLVTAEPDGVEEPELVLLSLGTSSTGQKKEEINTCKDIGKDGEGLTLGLDCKFEGTRKSPNEHESTISPGNSSDDPKEEEPGEPWPPSKILKNPRNGDDEGSQQPQVKKARVSVRARCDAPTMTDGCQWRKYGQKVAKGNPCPRAYYRCTVAPGCPVRKQVQRCAEDMSILITTYEGTHNHPLPLSATTMACTTAAAASMLMTGSSTSGQGMAPPAIGPLCSSSTAAAASTSLHGLNFGMLGSSNGRQPYLPIPSISSTPSYPTITLDLTAPPSATSQLNHFTRFPRYSSTGFNFSSSESTTIPTSWSNGYLSYASQAYNKGSNTGSLSLGRQSQDSFYHSILQKAINSAAAAATTAVPSPSPNQHALTDTIAKAITSDPSFQSAIAAAITSYVGGQPGREGASHGLLKLGGHFNSSAVAQLSAAVNGCASSYLNRSSSSSSSHQPNLPLLQPPLALPTPKTASADRNSESID</sequence>
<feature type="compositionally biased region" description="Polar residues" evidence="6">
    <location>
        <begin position="46"/>
        <end position="60"/>
    </location>
</feature>
<dbReference type="SMART" id="SM00774">
    <property type="entry name" value="WRKY"/>
    <property type="match status" value="1"/>
</dbReference>
<keyword evidence="5" id="KW-0539">Nucleus</keyword>
<dbReference type="InterPro" id="IPR003657">
    <property type="entry name" value="WRKY_dom"/>
</dbReference>
<organism evidence="8 9">
    <name type="scientific">Musa balbisiana</name>
    <name type="common">Banana</name>
    <dbReference type="NCBI Taxonomy" id="52838"/>
    <lineage>
        <taxon>Eukaryota</taxon>
        <taxon>Viridiplantae</taxon>
        <taxon>Streptophyta</taxon>
        <taxon>Embryophyta</taxon>
        <taxon>Tracheophyta</taxon>
        <taxon>Spermatophyta</taxon>
        <taxon>Magnoliopsida</taxon>
        <taxon>Liliopsida</taxon>
        <taxon>Zingiberales</taxon>
        <taxon>Musaceae</taxon>
        <taxon>Musa</taxon>
    </lineage>
</organism>
<dbReference type="InterPro" id="IPR044810">
    <property type="entry name" value="WRKY_plant"/>
</dbReference>
<dbReference type="InterPro" id="IPR036576">
    <property type="entry name" value="WRKY_dom_sf"/>
</dbReference>
<keyword evidence="9" id="KW-1185">Reference proteome</keyword>
<feature type="region of interest" description="Disordered" evidence="6">
    <location>
        <begin position="19"/>
        <end position="70"/>
    </location>
</feature>
<dbReference type="Pfam" id="PF03106">
    <property type="entry name" value="WRKY"/>
    <property type="match status" value="1"/>
</dbReference>
<dbReference type="GO" id="GO:0005634">
    <property type="term" value="C:nucleus"/>
    <property type="evidence" value="ECO:0007669"/>
    <property type="project" value="UniProtKB-SubCell"/>
</dbReference>
<name>A0A4S8JHD6_MUSBA</name>
<feature type="compositionally biased region" description="Low complexity" evidence="6">
    <location>
        <begin position="544"/>
        <end position="559"/>
    </location>
</feature>
<feature type="domain" description="WRKY" evidence="7">
    <location>
        <begin position="227"/>
        <end position="293"/>
    </location>
</feature>
<evidence type="ECO:0000259" key="7">
    <source>
        <dbReference type="PROSITE" id="PS50811"/>
    </source>
</evidence>
<evidence type="ECO:0000256" key="2">
    <source>
        <dbReference type="ARBA" id="ARBA00023015"/>
    </source>
</evidence>
<dbReference type="Proteomes" id="UP000317650">
    <property type="component" value="Chromosome 7"/>
</dbReference>
<dbReference type="GO" id="GO:0003700">
    <property type="term" value="F:DNA-binding transcription factor activity"/>
    <property type="evidence" value="ECO:0007669"/>
    <property type="project" value="InterPro"/>
</dbReference>
<evidence type="ECO:0000256" key="3">
    <source>
        <dbReference type="ARBA" id="ARBA00023125"/>
    </source>
</evidence>
<dbReference type="Gene3D" id="2.20.25.80">
    <property type="entry name" value="WRKY domain"/>
    <property type="match status" value="1"/>
</dbReference>
<accession>A0A4S8JHD6</accession>
<comment type="subcellular location">
    <subcellularLocation>
        <location evidence="1">Nucleus</location>
    </subcellularLocation>
</comment>
<evidence type="ECO:0000313" key="9">
    <source>
        <dbReference type="Proteomes" id="UP000317650"/>
    </source>
</evidence>
<feature type="region of interest" description="Disordered" evidence="6">
    <location>
        <begin position="162"/>
        <end position="223"/>
    </location>
</feature>
<protein>
    <recommendedName>
        <fullName evidence="7">WRKY domain-containing protein</fullName>
    </recommendedName>
</protein>
<keyword evidence="3" id="KW-0238">DNA-binding</keyword>
<dbReference type="PANTHER" id="PTHR31429">
    <property type="entry name" value="WRKY TRANSCRIPTION FACTOR 36-RELATED"/>
    <property type="match status" value="1"/>
</dbReference>
<comment type="caution">
    <text evidence="8">The sequence shown here is derived from an EMBL/GenBank/DDBJ whole genome shotgun (WGS) entry which is preliminary data.</text>
</comment>
<dbReference type="PANTHER" id="PTHR31429:SF97">
    <property type="entry name" value="WRKY TRANSCRIPTION FACTOR 36-RELATED"/>
    <property type="match status" value="1"/>
</dbReference>
<evidence type="ECO:0000313" key="8">
    <source>
        <dbReference type="EMBL" id="THU61155.1"/>
    </source>
</evidence>
<reference evidence="8 9" key="1">
    <citation type="journal article" date="2019" name="Nat. Plants">
        <title>Genome sequencing of Musa balbisiana reveals subgenome evolution and function divergence in polyploid bananas.</title>
        <authorList>
            <person name="Yao X."/>
        </authorList>
    </citation>
    <scope>NUCLEOTIDE SEQUENCE [LARGE SCALE GENOMIC DNA]</scope>
    <source>
        <strain evidence="9">cv. DH-PKW</strain>
        <tissue evidence="8">Leaves</tissue>
    </source>
</reference>
<evidence type="ECO:0000256" key="4">
    <source>
        <dbReference type="ARBA" id="ARBA00023163"/>
    </source>
</evidence>
<gene>
    <name evidence="8" type="ORF">C4D60_Mb07t20300</name>
</gene>
<dbReference type="FunFam" id="2.20.25.80:FF:000002">
    <property type="entry name" value="probable WRKY transcription factor 31"/>
    <property type="match status" value="1"/>
</dbReference>
<dbReference type="GO" id="GO:0043565">
    <property type="term" value="F:sequence-specific DNA binding"/>
    <property type="evidence" value="ECO:0007669"/>
    <property type="project" value="InterPro"/>
</dbReference>
<evidence type="ECO:0000256" key="5">
    <source>
        <dbReference type="ARBA" id="ARBA00023242"/>
    </source>
</evidence>
<feature type="region of interest" description="Disordered" evidence="6">
    <location>
        <begin position="544"/>
        <end position="582"/>
    </location>
</feature>
<keyword evidence="4" id="KW-0804">Transcription</keyword>
<dbReference type="PROSITE" id="PS50811">
    <property type="entry name" value="WRKY"/>
    <property type="match status" value="1"/>
</dbReference>
<dbReference type="EMBL" id="PYDT01000005">
    <property type="protein sequence ID" value="THU61155.1"/>
    <property type="molecule type" value="Genomic_DNA"/>
</dbReference>
<evidence type="ECO:0000256" key="6">
    <source>
        <dbReference type="SAM" id="MobiDB-lite"/>
    </source>
</evidence>